<protein>
    <submittedName>
        <fullName evidence="3">Uncharacterized protein</fullName>
    </submittedName>
</protein>
<feature type="compositionally biased region" description="Basic and acidic residues" evidence="1">
    <location>
        <begin position="80"/>
        <end position="92"/>
    </location>
</feature>
<gene>
    <name evidence="3" type="ORF">UFOVP34_53</name>
    <name evidence="2" type="ORF">UFOVP51_53</name>
</gene>
<proteinExistence type="predicted"/>
<sequence>MVGAKEFAINRKVIQVKNKNPVIESIILPKSMRSHETEMKKMTGSFLDRMMDKDKSKEDHHYAPRMAKAFDARTINPILEDSRKSNHNESSFRRAPFLSSAKKISKHEEHEEEEEKDISDELANRITYKVFQNIKSYLNGNMGQSSAGKHIKLEISL</sequence>
<dbReference type="EMBL" id="LR796177">
    <property type="protein sequence ID" value="CAB4124168.1"/>
    <property type="molecule type" value="Genomic_DNA"/>
</dbReference>
<evidence type="ECO:0000313" key="2">
    <source>
        <dbReference type="EMBL" id="CAB4124168.1"/>
    </source>
</evidence>
<name>A0A6J5TBV7_9CAUD</name>
<reference evidence="3" key="1">
    <citation type="submission" date="2020-05" db="EMBL/GenBank/DDBJ databases">
        <authorList>
            <person name="Chiriac C."/>
            <person name="Salcher M."/>
            <person name="Ghai R."/>
            <person name="Kavagutti S V."/>
        </authorList>
    </citation>
    <scope>NUCLEOTIDE SEQUENCE</scope>
</reference>
<evidence type="ECO:0000313" key="3">
    <source>
        <dbReference type="EMBL" id="CAB4240978.1"/>
    </source>
</evidence>
<organism evidence="3">
    <name type="scientific">uncultured Caudovirales phage</name>
    <dbReference type="NCBI Taxonomy" id="2100421"/>
    <lineage>
        <taxon>Viruses</taxon>
        <taxon>Duplodnaviria</taxon>
        <taxon>Heunggongvirae</taxon>
        <taxon>Uroviricota</taxon>
        <taxon>Caudoviricetes</taxon>
        <taxon>Peduoviridae</taxon>
        <taxon>Maltschvirus</taxon>
        <taxon>Maltschvirus maltsch</taxon>
    </lineage>
</organism>
<feature type="region of interest" description="Disordered" evidence="1">
    <location>
        <begin position="78"/>
        <end position="118"/>
    </location>
</feature>
<accession>A0A6J5TBV7</accession>
<dbReference type="EMBL" id="LR797816">
    <property type="protein sequence ID" value="CAB4240978.1"/>
    <property type="molecule type" value="Genomic_DNA"/>
</dbReference>
<evidence type="ECO:0000256" key="1">
    <source>
        <dbReference type="SAM" id="MobiDB-lite"/>
    </source>
</evidence>